<evidence type="ECO:0000313" key="2">
    <source>
        <dbReference type="Proteomes" id="UP000297447"/>
    </source>
</evidence>
<dbReference type="Proteomes" id="UP000297447">
    <property type="component" value="Unassembled WGS sequence"/>
</dbReference>
<evidence type="ECO:0000313" key="1">
    <source>
        <dbReference type="EMBL" id="TFD49827.1"/>
    </source>
</evidence>
<keyword evidence="2" id="KW-1185">Reference proteome</keyword>
<organism evidence="1 2">
    <name type="scientific">Cryobacterium frigoriphilum</name>
    <dbReference type="NCBI Taxonomy" id="1259150"/>
    <lineage>
        <taxon>Bacteria</taxon>
        <taxon>Bacillati</taxon>
        <taxon>Actinomycetota</taxon>
        <taxon>Actinomycetes</taxon>
        <taxon>Micrococcales</taxon>
        <taxon>Microbacteriaceae</taxon>
        <taxon>Cryobacterium</taxon>
    </lineage>
</organism>
<protein>
    <submittedName>
        <fullName evidence="1">Uncharacterized protein</fullName>
    </submittedName>
</protein>
<dbReference type="AlphaFoldDB" id="A0A4R9A0L2"/>
<dbReference type="RefSeq" id="WP_134519578.1">
    <property type="nucleotide sequence ID" value="NZ_SOHE01000047.1"/>
</dbReference>
<proteinExistence type="predicted"/>
<dbReference type="EMBL" id="SOHE01000047">
    <property type="protein sequence ID" value="TFD49827.1"/>
    <property type="molecule type" value="Genomic_DNA"/>
</dbReference>
<accession>A0A4R9A0L2</accession>
<name>A0A4R9A0L2_9MICO</name>
<gene>
    <name evidence="1" type="ORF">E3T55_10760</name>
</gene>
<sequence length="183" mass="19362">MKMKPFNAHPEIDPDVENAIAAARRLRALREVSGRDYMRSVCAAFEAGAYQREIAEALGVSQVSICVLIKKARKRGIHPLPAGSAGATAYEIAERFAAGLISREVLLRELSAWPYVSSATPDATPDAALDRAPVEWDSSRHVIVGAGVEAISLAFDHGLIDAAARDAILAAAAEARGASLDTA</sequence>
<comment type="caution">
    <text evidence="1">The sequence shown here is derived from an EMBL/GenBank/DDBJ whole genome shotgun (WGS) entry which is preliminary data.</text>
</comment>
<dbReference type="OrthoDB" id="4458215at2"/>
<dbReference type="Gene3D" id="1.10.10.60">
    <property type="entry name" value="Homeodomain-like"/>
    <property type="match status" value="1"/>
</dbReference>
<reference evidence="1 2" key="1">
    <citation type="submission" date="2019-03" db="EMBL/GenBank/DDBJ databases">
        <title>Genomics of glacier-inhabiting Cryobacterium strains.</title>
        <authorList>
            <person name="Liu Q."/>
            <person name="Xin Y.-H."/>
        </authorList>
    </citation>
    <scope>NUCLEOTIDE SEQUENCE [LARGE SCALE GENOMIC DNA]</scope>
    <source>
        <strain evidence="1 2">Hh14</strain>
    </source>
</reference>